<accession>A0ABU5J546</accession>
<dbReference type="Proteomes" id="UP001290455">
    <property type="component" value="Unassembled WGS sequence"/>
</dbReference>
<comment type="caution">
    <text evidence="4">The sequence shown here is derived from an EMBL/GenBank/DDBJ whole genome shotgun (WGS) entry which is preliminary data.</text>
</comment>
<proteinExistence type="predicted"/>
<evidence type="ECO:0000256" key="1">
    <source>
        <dbReference type="ARBA" id="ARBA00004370"/>
    </source>
</evidence>
<keyword evidence="2" id="KW-0472">Membrane</keyword>
<dbReference type="Gene3D" id="3.40.50.720">
    <property type="entry name" value="NAD(P)-binding Rossmann-like Domain"/>
    <property type="match status" value="1"/>
</dbReference>
<dbReference type="PANTHER" id="PTHR14097:SF7">
    <property type="entry name" value="OXIDOREDUCTASE HTATIP2"/>
    <property type="match status" value="1"/>
</dbReference>
<comment type="subcellular location">
    <subcellularLocation>
        <location evidence="1">Membrane</location>
    </subcellularLocation>
</comment>
<organism evidence="4 5">
    <name type="scientific">Robertmurraya mangrovi</name>
    <dbReference type="NCBI Taxonomy" id="3098077"/>
    <lineage>
        <taxon>Bacteria</taxon>
        <taxon>Bacillati</taxon>
        <taxon>Bacillota</taxon>
        <taxon>Bacilli</taxon>
        <taxon>Bacillales</taxon>
        <taxon>Bacillaceae</taxon>
        <taxon>Robertmurraya</taxon>
    </lineage>
</organism>
<evidence type="ECO:0000313" key="4">
    <source>
        <dbReference type="EMBL" id="MDZ5474491.1"/>
    </source>
</evidence>
<name>A0ABU5J546_9BACI</name>
<keyword evidence="5" id="KW-1185">Reference proteome</keyword>
<dbReference type="SUPFAM" id="SSF51735">
    <property type="entry name" value="NAD(P)-binding Rossmann-fold domains"/>
    <property type="match status" value="1"/>
</dbReference>
<dbReference type="InterPro" id="IPR036291">
    <property type="entry name" value="NAD(P)-bd_dom_sf"/>
</dbReference>
<evidence type="ECO:0000256" key="2">
    <source>
        <dbReference type="ARBA" id="ARBA00023136"/>
    </source>
</evidence>
<protein>
    <submittedName>
        <fullName evidence="4">NAD-dependent epimerase/dehydratase family protein</fullName>
    </submittedName>
</protein>
<feature type="domain" description="NAD-dependent epimerase/dehydratase" evidence="3">
    <location>
        <begin position="7"/>
        <end position="114"/>
    </location>
</feature>
<dbReference type="Pfam" id="PF01370">
    <property type="entry name" value="Epimerase"/>
    <property type="match status" value="1"/>
</dbReference>
<reference evidence="4 5" key="1">
    <citation type="submission" date="2023-11" db="EMBL/GenBank/DDBJ databases">
        <title>Bacillus jintuensis, isolated from a mudflat on the Beibu Gulf coast.</title>
        <authorList>
            <person name="Li M."/>
        </authorList>
    </citation>
    <scope>NUCLEOTIDE SEQUENCE [LARGE SCALE GENOMIC DNA]</scope>
    <source>
        <strain evidence="4 5">31A1R</strain>
    </source>
</reference>
<sequence length="218" mass="24580">MKEQRTALILGATGLIGSELLTILLNSKEYSQVTIIVRRKIQNHHAKLKQVEISDFEQLSNHSDLFKVTDVYSCLGTTIKKAKSKENFKKVDYDYTLLAAELASENHVDNFLTVTALGSNPNSMFFYNQVKGNVERDLKKIPLSCVHIFQPSLLLGNRNEYRAGEKMAEKVSSALPFLFSGPLKKYKPIEGKTVAESIYKKALQNQKGFFIHASDSLY</sequence>
<dbReference type="InterPro" id="IPR001509">
    <property type="entry name" value="Epimerase_deHydtase"/>
</dbReference>
<gene>
    <name evidence="4" type="ORF">SM124_22710</name>
</gene>
<dbReference type="PANTHER" id="PTHR14097">
    <property type="entry name" value="OXIDOREDUCTASE HTATIP2"/>
    <property type="match status" value="1"/>
</dbReference>
<evidence type="ECO:0000313" key="5">
    <source>
        <dbReference type="Proteomes" id="UP001290455"/>
    </source>
</evidence>
<dbReference type="RefSeq" id="WP_322448767.1">
    <property type="nucleotide sequence ID" value="NZ_JAXOFX010000026.1"/>
</dbReference>
<dbReference type="EMBL" id="JAXOFX010000026">
    <property type="protein sequence ID" value="MDZ5474491.1"/>
    <property type="molecule type" value="Genomic_DNA"/>
</dbReference>
<evidence type="ECO:0000259" key="3">
    <source>
        <dbReference type="Pfam" id="PF01370"/>
    </source>
</evidence>